<evidence type="ECO:0000313" key="1">
    <source>
        <dbReference type="EMBL" id="TVU85163.1"/>
    </source>
</evidence>
<proteinExistence type="predicted"/>
<protein>
    <submittedName>
        <fullName evidence="1">Uncharacterized protein</fullName>
    </submittedName>
</protein>
<dbReference type="Proteomes" id="UP000317938">
    <property type="component" value="Unassembled WGS sequence"/>
</dbReference>
<evidence type="ECO:0000313" key="2">
    <source>
        <dbReference type="Proteomes" id="UP000317938"/>
    </source>
</evidence>
<comment type="caution">
    <text evidence="1">The sequence shown here is derived from an EMBL/GenBank/DDBJ whole genome shotgun (WGS) entry which is preliminary data.</text>
</comment>
<gene>
    <name evidence="1" type="ORF">FQP85_05170</name>
</gene>
<name>A0ABY3FGS8_9GAMM</name>
<reference evidence="1 2" key="1">
    <citation type="submission" date="2019-07" db="EMBL/GenBank/DDBJ databases">
        <title>Diversity of Bacteria from Kongsfjorden, Arctic.</title>
        <authorList>
            <person name="Yu Y."/>
        </authorList>
    </citation>
    <scope>NUCLEOTIDE SEQUENCE [LARGE SCALE GENOMIC DNA]</scope>
    <source>
        <strain evidence="1 2">SM1927</strain>
    </source>
</reference>
<dbReference type="InterPro" id="IPR047677">
    <property type="entry name" value="GDCCVxC"/>
</dbReference>
<organism evidence="1 2">
    <name type="scientific">Pseudoalteromonas neustonica</name>
    <dbReference type="NCBI Taxonomy" id="1840331"/>
    <lineage>
        <taxon>Bacteria</taxon>
        <taxon>Pseudomonadati</taxon>
        <taxon>Pseudomonadota</taxon>
        <taxon>Gammaproteobacteria</taxon>
        <taxon>Alteromonadales</taxon>
        <taxon>Pseudoalteromonadaceae</taxon>
        <taxon>Pseudoalteromonas</taxon>
    </lineage>
</organism>
<dbReference type="EMBL" id="VNFF01000004">
    <property type="protein sequence ID" value="TVU85163.1"/>
    <property type="molecule type" value="Genomic_DNA"/>
</dbReference>
<dbReference type="NCBIfam" id="NF041374">
    <property type="entry name" value="GDCCVxC"/>
    <property type="match status" value="1"/>
</dbReference>
<sequence>MILNRWGCKVETMPTPCQRYYECTSCKAMLKPLKVDSCAYCSYGTIKSLLIQKRDDLLFQKQIMKIPY</sequence>
<accession>A0ABY3FGS8</accession>
<keyword evidence="2" id="KW-1185">Reference proteome</keyword>